<evidence type="ECO:0000313" key="2">
    <source>
        <dbReference type="Proteomes" id="UP000233399"/>
    </source>
</evidence>
<proteinExistence type="predicted"/>
<dbReference type="AlphaFoldDB" id="A0A2N1IW35"/>
<comment type="caution">
    <text evidence="1">The sequence shown here is derived from an EMBL/GenBank/DDBJ whole genome shotgun (WGS) entry which is preliminary data.</text>
</comment>
<sequence length="63" mass="7258">MSDDVKRRFVEALDHWASTIDSLRAQERAAAIAQAKEVEKARHMEAFLSSPLGMHQRKKYEES</sequence>
<dbReference type="EMBL" id="PJCG01000008">
    <property type="protein sequence ID" value="PKI24929.1"/>
    <property type="molecule type" value="Genomic_DNA"/>
</dbReference>
<organism evidence="1 2">
    <name type="scientific">Pseudomonas monteilii</name>
    <dbReference type="NCBI Taxonomy" id="76759"/>
    <lineage>
        <taxon>Bacteria</taxon>
        <taxon>Pseudomonadati</taxon>
        <taxon>Pseudomonadota</taxon>
        <taxon>Gammaproteobacteria</taxon>
        <taxon>Pseudomonadales</taxon>
        <taxon>Pseudomonadaceae</taxon>
        <taxon>Pseudomonas</taxon>
    </lineage>
</organism>
<accession>A0A2N1IW35</accession>
<dbReference type="RefSeq" id="WP_101196139.1">
    <property type="nucleotide sequence ID" value="NZ_PJCG01000008.1"/>
</dbReference>
<evidence type="ECO:0000313" key="1">
    <source>
        <dbReference type="EMBL" id="PKI24929.1"/>
    </source>
</evidence>
<gene>
    <name evidence="1" type="ORF">CXB65_06525</name>
</gene>
<dbReference type="Proteomes" id="UP000233399">
    <property type="component" value="Unassembled WGS sequence"/>
</dbReference>
<protein>
    <submittedName>
        <fullName evidence="1">Uncharacterized protein</fullName>
    </submittedName>
</protein>
<reference evidence="1 2" key="1">
    <citation type="submission" date="2017-12" db="EMBL/GenBank/DDBJ databases">
        <title>Isolation and characterization of an aerobic denitrifying Pseudomonas monteilii CY06 from aquaculture ponds.</title>
        <authorList>
            <person name="Ma Q."/>
            <person name="Cai Y."/>
            <person name="He Z."/>
        </authorList>
    </citation>
    <scope>NUCLEOTIDE SEQUENCE [LARGE SCALE GENOMIC DNA]</scope>
    <source>
        <strain evidence="1 2">CY06</strain>
    </source>
</reference>
<name>A0A2N1IW35_9PSED</name>